<organism evidence="2 3">
    <name type="scientific">Achromobacter seleniivolatilans</name>
    <dbReference type="NCBI Taxonomy" id="3047478"/>
    <lineage>
        <taxon>Bacteria</taxon>
        <taxon>Pseudomonadati</taxon>
        <taxon>Pseudomonadota</taxon>
        <taxon>Betaproteobacteria</taxon>
        <taxon>Burkholderiales</taxon>
        <taxon>Alcaligenaceae</taxon>
        <taxon>Achromobacter</taxon>
    </lineage>
</organism>
<protein>
    <submittedName>
        <fullName evidence="2">Uncharacterized protein</fullName>
    </submittedName>
</protein>
<sequence length="105" mass="11370">MSDQFSDLAHNQPATAATPELTPSTLAILIELANGCAEDRAKWGAPGSNDRQGSRYYLELISRQARPLTVKEVDDAETRGRLLQIARHAIEAVEALDGRRAGGLN</sequence>
<reference evidence="2 3" key="1">
    <citation type="submission" date="2023-08" db="EMBL/GenBank/DDBJ databases">
        <title>Achromobacter seleniivolatilans sp. nov., isolated from seleniferous soil.</title>
        <authorList>
            <person name="Zhang S."/>
            <person name="Li K."/>
            <person name="Peng J."/>
            <person name="Zhao Q."/>
            <person name="Wang H."/>
            <person name="Guo Y."/>
        </authorList>
    </citation>
    <scope>NUCLEOTIDE SEQUENCE [LARGE SCALE GENOMIC DNA]</scope>
    <source>
        <strain evidence="2 3">R39</strain>
        <plasmid evidence="2 3">unnamed</plasmid>
    </source>
</reference>
<dbReference type="EMBL" id="CP132977">
    <property type="protein sequence ID" value="WMD23940.1"/>
    <property type="molecule type" value="Genomic_DNA"/>
</dbReference>
<accession>A0ABY9MB29</accession>
<keyword evidence="2" id="KW-0614">Plasmid</keyword>
<evidence type="ECO:0000313" key="2">
    <source>
        <dbReference type="EMBL" id="WMD23940.1"/>
    </source>
</evidence>
<evidence type="ECO:0000256" key="1">
    <source>
        <dbReference type="SAM" id="MobiDB-lite"/>
    </source>
</evidence>
<name>A0ABY9MB29_9BURK</name>
<dbReference type="Proteomes" id="UP001234798">
    <property type="component" value="Plasmid unnamed"/>
</dbReference>
<gene>
    <name evidence="2" type="ORF">RAS12_30370</name>
</gene>
<feature type="region of interest" description="Disordered" evidence="1">
    <location>
        <begin position="1"/>
        <end position="20"/>
    </location>
</feature>
<keyword evidence="3" id="KW-1185">Reference proteome</keyword>
<dbReference type="RefSeq" id="WP_306951870.1">
    <property type="nucleotide sequence ID" value="NZ_CP132977.1"/>
</dbReference>
<evidence type="ECO:0000313" key="3">
    <source>
        <dbReference type="Proteomes" id="UP001234798"/>
    </source>
</evidence>
<proteinExistence type="predicted"/>
<geneLocation type="plasmid" evidence="2 3">
    <name>unnamed</name>
</geneLocation>